<keyword evidence="6 7" id="KW-0472">Membrane</keyword>
<feature type="transmembrane region" description="Helical" evidence="7">
    <location>
        <begin position="169"/>
        <end position="189"/>
    </location>
</feature>
<evidence type="ECO:0000256" key="6">
    <source>
        <dbReference type="ARBA" id="ARBA00023136"/>
    </source>
</evidence>
<evidence type="ECO:0000256" key="3">
    <source>
        <dbReference type="ARBA" id="ARBA00022692"/>
    </source>
</evidence>
<sequence length="246" mass="27802">MITRVSLDVSHHYRERFITTTDVYFTLYLVQDHSSRGYHTALFIRNEPFKLFLKLYPVTTTILAINLLVYLMFVVTGTWQLAPEFAYHVFDFAAGSNDAILNNGAWWQLITPIFLHITFSHILFNAFSLFIFGPALETMLGKTRFATVFLATGVIANIAALFLEPAGFRHYGASGAIFGLLGIFIYLVIFQRDRISRQDQTIIFVIVLVNLISSFIGADIDVMGHLIGFLSGLVLAPLLFYTNKKV</sequence>
<dbReference type="GO" id="GO:0006508">
    <property type="term" value="P:proteolysis"/>
    <property type="evidence" value="ECO:0007669"/>
    <property type="project" value="UniProtKB-KW"/>
</dbReference>
<evidence type="ECO:0000313" key="10">
    <source>
        <dbReference type="Proteomes" id="UP000198752"/>
    </source>
</evidence>
<dbReference type="InterPro" id="IPR050925">
    <property type="entry name" value="Rhomboid_protease_S54"/>
</dbReference>
<dbReference type="Pfam" id="PF01694">
    <property type="entry name" value="Rhomboid"/>
    <property type="match status" value="1"/>
</dbReference>
<keyword evidence="10" id="KW-1185">Reference proteome</keyword>
<dbReference type="InterPro" id="IPR035952">
    <property type="entry name" value="Rhomboid-like_sf"/>
</dbReference>
<dbReference type="EMBL" id="FOOY01000037">
    <property type="protein sequence ID" value="SFG97646.1"/>
    <property type="molecule type" value="Genomic_DNA"/>
</dbReference>
<dbReference type="PANTHER" id="PTHR43731">
    <property type="entry name" value="RHOMBOID PROTEASE"/>
    <property type="match status" value="1"/>
</dbReference>
<dbReference type="Gene3D" id="1.20.1540.10">
    <property type="entry name" value="Rhomboid-like"/>
    <property type="match status" value="1"/>
</dbReference>
<keyword evidence="9" id="KW-0645">Protease</keyword>
<gene>
    <name evidence="9" type="ORF">SAMN02982927_03445</name>
</gene>
<evidence type="ECO:0000256" key="1">
    <source>
        <dbReference type="ARBA" id="ARBA00004141"/>
    </source>
</evidence>
<evidence type="ECO:0000256" key="5">
    <source>
        <dbReference type="ARBA" id="ARBA00022989"/>
    </source>
</evidence>
<dbReference type="InterPro" id="IPR022764">
    <property type="entry name" value="Peptidase_S54_rhomboid_dom"/>
</dbReference>
<keyword evidence="3 7" id="KW-0812">Transmembrane</keyword>
<evidence type="ECO:0000256" key="4">
    <source>
        <dbReference type="ARBA" id="ARBA00022801"/>
    </source>
</evidence>
<dbReference type="GO" id="GO:0004252">
    <property type="term" value="F:serine-type endopeptidase activity"/>
    <property type="evidence" value="ECO:0007669"/>
    <property type="project" value="InterPro"/>
</dbReference>
<comment type="subcellular location">
    <subcellularLocation>
        <location evidence="1">Membrane</location>
        <topology evidence="1">Multi-pass membrane protein</topology>
    </subcellularLocation>
</comment>
<dbReference type="PANTHER" id="PTHR43731:SF14">
    <property type="entry name" value="PRESENILIN-ASSOCIATED RHOMBOID-LIKE PROTEIN, MITOCHONDRIAL"/>
    <property type="match status" value="1"/>
</dbReference>
<feature type="transmembrane region" description="Helical" evidence="7">
    <location>
        <begin position="145"/>
        <end position="163"/>
    </location>
</feature>
<evidence type="ECO:0000313" key="9">
    <source>
        <dbReference type="EMBL" id="SFG97646.1"/>
    </source>
</evidence>
<comment type="similarity">
    <text evidence="2">Belongs to the peptidase S54 family.</text>
</comment>
<dbReference type="STRING" id="269670.SAMN02982927_03445"/>
<feature type="transmembrane region" description="Helical" evidence="7">
    <location>
        <begin position="113"/>
        <end position="133"/>
    </location>
</feature>
<accession>A0A1I2WBW3</accession>
<name>A0A1I2WBW3_9BACL</name>
<evidence type="ECO:0000256" key="2">
    <source>
        <dbReference type="ARBA" id="ARBA00009045"/>
    </source>
</evidence>
<proteinExistence type="inferred from homology"/>
<keyword evidence="4" id="KW-0378">Hydrolase</keyword>
<reference evidence="10" key="1">
    <citation type="submission" date="2016-10" db="EMBL/GenBank/DDBJ databases">
        <authorList>
            <person name="Varghese N."/>
            <person name="Submissions S."/>
        </authorList>
    </citation>
    <scope>NUCLEOTIDE SEQUENCE [LARGE SCALE GENOMIC DNA]</scope>
    <source>
        <strain evidence="10">ATCC 700379</strain>
    </source>
</reference>
<organism evidence="9 10">
    <name type="scientific">Sporolactobacillus nakayamae</name>
    <dbReference type="NCBI Taxonomy" id="269670"/>
    <lineage>
        <taxon>Bacteria</taxon>
        <taxon>Bacillati</taxon>
        <taxon>Bacillota</taxon>
        <taxon>Bacilli</taxon>
        <taxon>Bacillales</taxon>
        <taxon>Sporolactobacillaceae</taxon>
        <taxon>Sporolactobacillus</taxon>
    </lineage>
</organism>
<feature type="transmembrane region" description="Helical" evidence="7">
    <location>
        <begin position="201"/>
        <end position="218"/>
    </location>
</feature>
<dbReference type="AlphaFoldDB" id="A0A1I2WBW3"/>
<dbReference type="GO" id="GO:0016020">
    <property type="term" value="C:membrane"/>
    <property type="evidence" value="ECO:0007669"/>
    <property type="project" value="UniProtKB-SubCell"/>
</dbReference>
<protein>
    <submittedName>
        <fullName evidence="9">Membrane associated serine protease, rhomboid family</fullName>
    </submittedName>
</protein>
<evidence type="ECO:0000259" key="8">
    <source>
        <dbReference type="Pfam" id="PF01694"/>
    </source>
</evidence>
<feature type="transmembrane region" description="Helical" evidence="7">
    <location>
        <begin position="55"/>
        <end position="75"/>
    </location>
</feature>
<dbReference type="SUPFAM" id="SSF144091">
    <property type="entry name" value="Rhomboid-like"/>
    <property type="match status" value="1"/>
</dbReference>
<dbReference type="Proteomes" id="UP000198752">
    <property type="component" value="Unassembled WGS sequence"/>
</dbReference>
<feature type="transmembrane region" description="Helical" evidence="7">
    <location>
        <begin position="224"/>
        <end position="242"/>
    </location>
</feature>
<evidence type="ECO:0000256" key="7">
    <source>
        <dbReference type="SAM" id="Phobius"/>
    </source>
</evidence>
<keyword evidence="5 7" id="KW-1133">Transmembrane helix</keyword>
<feature type="domain" description="Peptidase S54 rhomboid" evidence="8">
    <location>
        <begin position="104"/>
        <end position="241"/>
    </location>
</feature>